<dbReference type="HOGENOM" id="CLU_075737_1_0_6"/>
<feature type="transmembrane region" description="Helical" evidence="5">
    <location>
        <begin position="279"/>
        <end position="301"/>
    </location>
</feature>
<dbReference type="CDD" id="cd09325">
    <property type="entry name" value="TDT_C4-dicarb_trans"/>
    <property type="match status" value="1"/>
</dbReference>
<evidence type="ECO:0000256" key="5">
    <source>
        <dbReference type="SAM" id="Phobius"/>
    </source>
</evidence>
<proteinExistence type="predicted"/>
<dbReference type="InterPro" id="IPR052951">
    <property type="entry name" value="Tellurite_res_ion_channel"/>
</dbReference>
<evidence type="ECO:0000256" key="3">
    <source>
        <dbReference type="ARBA" id="ARBA00022989"/>
    </source>
</evidence>
<dbReference type="AlphaFoldDB" id="E1SUH9"/>
<evidence type="ECO:0000256" key="2">
    <source>
        <dbReference type="ARBA" id="ARBA00022692"/>
    </source>
</evidence>
<reference evidence="6 7" key="1">
    <citation type="journal article" date="2010" name="Stand. Genomic Sci.">
        <title>Complete genome sequence of Ferrimonas balearica type strain (PAT).</title>
        <authorList>
            <person name="Nolan M."/>
            <person name="Sikorski J."/>
            <person name="Davenport K."/>
            <person name="Lucas S."/>
            <person name="Glavina Del Rio T."/>
            <person name="Tice H."/>
            <person name="Cheng J."/>
            <person name="Goodwin L."/>
            <person name="Pitluck S."/>
            <person name="Liolios K."/>
            <person name="Ivanova N."/>
            <person name="Mavromatis K."/>
            <person name="Ovchinnikova G."/>
            <person name="Pati A."/>
            <person name="Chen A."/>
            <person name="Palaniappan K."/>
            <person name="Land M."/>
            <person name="Hauser L."/>
            <person name="Chang Y."/>
            <person name="Jeffries C."/>
            <person name="Tapia R."/>
            <person name="Brettin T."/>
            <person name="Detter J."/>
            <person name="Han C."/>
            <person name="Yasawong M."/>
            <person name="Rohde M."/>
            <person name="Tindall B."/>
            <person name="Goker M."/>
            <person name="Woyke T."/>
            <person name="Bristow J."/>
            <person name="Eisen J."/>
            <person name="Markowitz V."/>
            <person name="Hugenholtz P."/>
            <person name="Kyrpides N."/>
            <person name="Klenk H."/>
            <person name="Lapidus A."/>
        </authorList>
    </citation>
    <scope>NUCLEOTIDE SEQUENCE [LARGE SCALE GENOMIC DNA]</scope>
    <source>
        <strain evidence="7">DSM 9799 / CCM 4581 / KCTC 23876 / PAT</strain>
    </source>
</reference>
<feature type="transmembrane region" description="Helical" evidence="5">
    <location>
        <begin position="71"/>
        <end position="95"/>
    </location>
</feature>
<dbReference type="GeneID" id="67183308"/>
<dbReference type="PANTHER" id="PTHR37955:SF1">
    <property type="entry name" value="DEP DOMAIN-CONTAINING PROTEIN"/>
    <property type="match status" value="1"/>
</dbReference>
<dbReference type="eggNOG" id="COG1275">
    <property type="taxonomic scope" value="Bacteria"/>
</dbReference>
<keyword evidence="7" id="KW-1185">Reference proteome</keyword>
<evidence type="ECO:0000256" key="1">
    <source>
        <dbReference type="ARBA" id="ARBA00004141"/>
    </source>
</evidence>
<dbReference type="PANTHER" id="PTHR37955">
    <property type="entry name" value="TELLURITE RESISTANCE PROTEIN TEHA"/>
    <property type="match status" value="1"/>
</dbReference>
<keyword evidence="3 5" id="KW-1133">Transmembrane helix</keyword>
<name>E1SUH9_FERBD</name>
<evidence type="ECO:0000256" key="4">
    <source>
        <dbReference type="ARBA" id="ARBA00023136"/>
    </source>
</evidence>
<feature type="transmembrane region" description="Helical" evidence="5">
    <location>
        <begin position="159"/>
        <end position="180"/>
    </location>
</feature>
<evidence type="ECO:0000313" key="7">
    <source>
        <dbReference type="Proteomes" id="UP000006683"/>
    </source>
</evidence>
<feature type="transmembrane region" description="Helical" evidence="5">
    <location>
        <begin position="249"/>
        <end position="267"/>
    </location>
</feature>
<comment type="subcellular location">
    <subcellularLocation>
        <location evidence="1">Membrane</location>
        <topology evidence="1">Multi-pass membrane protein</topology>
    </subcellularLocation>
</comment>
<gene>
    <name evidence="6" type="ordered locus">Fbal_3086</name>
</gene>
<dbReference type="EMBL" id="CP002209">
    <property type="protein sequence ID" value="ADN77286.1"/>
    <property type="molecule type" value="Genomic_DNA"/>
</dbReference>
<keyword evidence="4 5" id="KW-0472">Membrane</keyword>
<dbReference type="KEGG" id="fbl:Fbal_3086"/>
<keyword evidence="2 5" id="KW-0812">Transmembrane</keyword>
<feature type="transmembrane region" description="Helical" evidence="5">
    <location>
        <begin position="37"/>
        <end position="59"/>
    </location>
</feature>
<dbReference type="RefSeq" id="WP_013346592.1">
    <property type="nucleotide sequence ID" value="NC_014541.1"/>
</dbReference>
<dbReference type="InterPro" id="IPR038665">
    <property type="entry name" value="Voltage-dep_anion_channel_sf"/>
</dbReference>
<dbReference type="InterPro" id="IPR004695">
    <property type="entry name" value="SLAC1/Mae1/Ssu1/TehA"/>
</dbReference>
<feature type="transmembrane region" description="Helical" evidence="5">
    <location>
        <begin position="101"/>
        <end position="119"/>
    </location>
</feature>
<protein>
    <submittedName>
        <fullName evidence="6">C4-dicarboxylate transporter/malic acid transport protein</fullName>
    </submittedName>
</protein>
<dbReference type="Proteomes" id="UP000006683">
    <property type="component" value="Chromosome"/>
</dbReference>
<evidence type="ECO:0000313" key="6">
    <source>
        <dbReference type="EMBL" id="ADN77286.1"/>
    </source>
</evidence>
<dbReference type="OrthoDB" id="309023at2"/>
<feature type="transmembrane region" description="Helical" evidence="5">
    <location>
        <begin position="216"/>
        <end position="237"/>
    </location>
</feature>
<dbReference type="GO" id="GO:0005886">
    <property type="term" value="C:plasma membrane"/>
    <property type="evidence" value="ECO:0007669"/>
    <property type="project" value="TreeGrafter"/>
</dbReference>
<dbReference type="Gene3D" id="1.50.10.150">
    <property type="entry name" value="Voltage-dependent anion channel"/>
    <property type="match status" value="1"/>
</dbReference>
<feature type="transmembrane region" description="Helical" evidence="5">
    <location>
        <begin position="131"/>
        <end position="153"/>
    </location>
</feature>
<accession>E1SUH9</accession>
<dbReference type="STRING" id="550540.Fbal_3086"/>
<dbReference type="Pfam" id="PF03595">
    <property type="entry name" value="SLAC1"/>
    <property type="match status" value="1"/>
</dbReference>
<dbReference type="GO" id="GO:0046583">
    <property type="term" value="F:monoatomic cation efflux transmembrane transporter activity"/>
    <property type="evidence" value="ECO:0007669"/>
    <property type="project" value="TreeGrafter"/>
</dbReference>
<sequence length="320" mass="34195">MSVAEKFNRIPTPLAGLALGIASLGLCLDGRLGGDGQIQLGGAIIAAALLLSLLVKFVLNPGQLKLDVAHAVVGSVIPTFAMATMVISTSLYRFMPFGGQLLWLVAVALHLALLLGFLYHRAKEPGWHHMVPSWFVPPVGIIVAAVTCPSEAVKPLAQVLLYGGMVAYAIMLPLMLYRLIFHTNVPDPAKPTIAIMAAPASLSLAGYLNLVSEPNALVVALLLGIALLMTALVYLAFFHLMRLPFSPGYAAFTFPMVIGATALYQCTKLFEHWGLSQHIVLHHLADAELLVATAVVSYVALRYLMAYWPKAPSGPTAVSH</sequence>
<organism evidence="6 7">
    <name type="scientific">Ferrimonas balearica (strain DSM 9799 / CCM 4581 / KCTC 23876 / PAT)</name>
    <dbReference type="NCBI Taxonomy" id="550540"/>
    <lineage>
        <taxon>Bacteria</taxon>
        <taxon>Pseudomonadati</taxon>
        <taxon>Pseudomonadota</taxon>
        <taxon>Gammaproteobacteria</taxon>
        <taxon>Alteromonadales</taxon>
        <taxon>Ferrimonadaceae</taxon>
        <taxon>Ferrimonas</taxon>
    </lineage>
</organism>